<evidence type="ECO:0000256" key="4">
    <source>
        <dbReference type="ARBA" id="ARBA00023136"/>
    </source>
</evidence>
<dbReference type="Pfam" id="PF26002">
    <property type="entry name" value="Beta-barrel_AprE"/>
    <property type="match status" value="1"/>
</dbReference>
<evidence type="ECO:0000256" key="3">
    <source>
        <dbReference type="ARBA" id="ARBA00022989"/>
    </source>
</evidence>
<evidence type="ECO:0000256" key="2">
    <source>
        <dbReference type="ARBA" id="ARBA00022692"/>
    </source>
</evidence>
<comment type="caution">
    <text evidence="7">The sequence shown here is derived from an EMBL/GenBank/DDBJ whole genome shotgun (WGS) entry which is preliminary data.</text>
</comment>
<dbReference type="PANTHER" id="PTHR30386:SF26">
    <property type="entry name" value="TRANSPORT PROTEIN COMB"/>
    <property type="match status" value="1"/>
</dbReference>
<dbReference type="InterPro" id="IPR050739">
    <property type="entry name" value="MFP"/>
</dbReference>
<proteinExistence type="predicted"/>
<accession>A0ABU3BGX3</accession>
<evidence type="ECO:0000313" key="8">
    <source>
        <dbReference type="Proteomes" id="UP001250662"/>
    </source>
</evidence>
<keyword evidence="3 5" id="KW-1133">Transmembrane helix</keyword>
<dbReference type="Gene3D" id="2.40.30.170">
    <property type="match status" value="1"/>
</dbReference>
<reference evidence="7 8" key="1">
    <citation type="submission" date="2023-09" db="EMBL/GenBank/DDBJ databases">
        <authorList>
            <person name="Rey-Velasco X."/>
        </authorList>
    </citation>
    <scope>NUCLEOTIDE SEQUENCE [LARGE SCALE GENOMIC DNA]</scope>
    <source>
        <strain evidence="7 8">P007</strain>
    </source>
</reference>
<dbReference type="Proteomes" id="UP001250662">
    <property type="component" value="Unassembled WGS sequence"/>
</dbReference>
<dbReference type="PRINTS" id="PR01490">
    <property type="entry name" value="RTXTOXIND"/>
</dbReference>
<feature type="transmembrane region" description="Helical" evidence="5">
    <location>
        <begin position="27"/>
        <end position="46"/>
    </location>
</feature>
<feature type="domain" description="AprE-like beta-barrel" evidence="6">
    <location>
        <begin position="272"/>
        <end position="359"/>
    </location>
</feature>
<dbReference type="EMBL" id="JAVRHU010000002">
    <property type="protein sequence ID" value="MDT0621428.1"/>
    <property type="molecule type" value="Genomic_DNA"/>
</dbReference>
<evidence type="ECO:0000313" key="7">
    <source>
        <dbReference type="EMBL" id="MDT0621428.1"/>
    </source>
</evidence>
<dbReference type="PANTHER" id="PTHR30386">
    <property type="entry name" value="MEMBRANE FUSION SUBUNIT OF EMRAB-TOLC MULTIDRUG EFFLUX PUMP"/>
    <property type="match status" value="1"/>
</dbReference>
<dbReference type="InterPro" id="IPR058982">
    <property type="entry name" value="Beta-barrel_AprE"/>
</dbReference>
<sequence length="389" mass="44563">MKKIFPKEIIEHTTQYFIPKNSVKSKAIYSLILILVIGGFLSMPFIQIPIYSSARGFVKPNIERLSITSINPGKVIFSNMQNNRMVLQGDTLILLETAVLDKRIELNEVKIKIVQNEINDLEYLISNKNLKIKTLKTPKYQKQLIEYQSTLTEHYTRIKKLKEDFKRNRKLLNKGVIAQVEFDEIKLKYDLAENSLYQLMKRQVSIWQTSLSESINLLSELNSNTEQVLGDKKSYVLKAPIKGVLINTQSLHKGGFVNAGVVLGEITPDTELIAECYVSTSDIGLIDKNKEVKFQIDAFNYNQWGFAYGEITKIADDVEIIENRPVYKIQCKLKTKTLNLKNGYKGEIGKGMTLNARFQLAERTLYQLLYDKMDDWLNPSGGNVLAYNK</sequence>
<evidence type="ECO:0000256" key="1">
    <source>
        <dbReference type="ARBA" id="ARBA00004167"/>
    </source>
</evidence>
<evidence type="ECO:0000256" key="5">
    <source>
        <dbReference type="SAM" id="Phobius"/>
    </source>
</evidence>
<organism evidence="7 8">
    <name type="scientific">Croceitalea vernalis</name>
    <dbReference type="NCBI Taxonomy" id="3075599"/>
    <lineage>
        <taxon>Bacteria</taxon>
        <taxon>Pseudomonadati</taxon>
        <taxon>Bacteroidota</taxon>
        <taxon>Flavobacteriia</taxon>
        <taxon>Flavobacteriales</taxon>
        <taxon>Flavobacteriaceae</taxon>
        <taxon>Croceitalea</taxon>
    </lineage>
</organism>
<comment type="subcellular location">
    <subcellularLocation>
        <location evidence="1">Membrane</location>
        <topology evidence="1">Single-pass membrane protein</topology>
    </subcellularLocation>
</comment>
<dbReference type="RefSeq" id="WP_311387510.1">
    <property type="nucleotide sequence ID" value="NZ_JAVRHU010000002.1"/>
</dbReference>
<protein>
    <submittedName>
        <fullName evidence="7">HlyD family efflux transporter periplasmic adaptor subunit</fullName>
    </submittedName>
</protein>
<gene>
    <name evidence="7" type="ORF">RM520_07320</name>
</gene>
<name>A0ABU3BGX3_9FLAO</name>
<keyword evidence="4 5" id="KW-0472">Membrane</keyword>
<evidence type="ECO:0000259" key="6">
    <source>
        <dbReference type="Pfam" id="PF26002"/>
    </source>
</evidence>
<keyword evidence="2 5" id="KW-0812">Transmembrane</keyword>
<dbReference type="Gene3D" id="1.10.287.470">
    <property type="entry name" value="Helix hairpin bin"/>
    <property type="match status" value="1"/>
</dbReference>
<keyword evidence="8" id="KW-1185">Reference proteome</keyword>